<dbReference type="EnsemblMetazoa" id="XM_014406059.2">
    <property type="protein sequence ID" value="XP_014261545.1"/>
    <property type="gene ID" value="LOC106673790"/>
</dbReference>
<protein>
    <submittedName>
        <fullName evidence="2">Uncharacterized protein</fullName>
    </submittedName>
</protein>
<dbReference type="OrthoDB" id="8881252at2759"/>
<dbReference type="KEGG" id="clec:106673790"/>
<sequence length="202" mass="22966">MGRLNPTPLLIQKRRVSGEPIPQRQEMEVQTDPILKTSLKRSSSDKSRVVVKRDSNNLRRDPEVNKKEIAAHNFNTSQPKKTRGFKDEYEAFGESIASQLRSVKDQYTIAAAKFNIQKILFEAETGVYMPNQRKRNRSLKRIPGGQALNTSDDLAKAITEGLRKIRGRKSLAYAKIYLQRVVFKAEAGLYNFPMPTSSKKAK</sequence>
<proteinExistence type="predicted"/>
<feature type="region of interest" description="Disordered" evidence="1">
    <location>
        <begin position="1"/>
        <end position="48"/>
    </location>
</feature>
<organism evidence="2 3">
    <name type="scientific">Cimex lectularius</name>
    <name type="common">Bed bug</name>
    <name type="synonym">Acanthia lectularia</name>
    <dbReference type="NCBI Taxonomy" id="79782"/>
    <lineage>
        <taxon>Eukaryota</taxon>
        <taxon>Metazoa</taxon>
        <taxon>Ecdysozoa</taxon>
        <taxon>Arthropoda</taxon>
        <taxon>Hexapoda</taxon>
        <taxon>Insecta</taxon>
        <taxon>Pterygota</taxon>
        <taxon>Neoptera</taxon>
        <taxon>Paraneoptera</taxon>
        <taxon>Hemiptera</taxon>
        <taxon>Heteroptera</taxon>
        <taxon>Panheteroptera</taxon>
        <taxon>Cimicomorpha</taxon>
        <taxon>Cimicidae</taxon>
        <taxon>Cimex</taxon>
    </lineage>
</organism>
<reference evidence="2" key="1">
    <citation type="submission" date="2022-01" db="UniProtKB">
        <authorList>
            <consortium name="EnsemblMetazoa"/>
        </authorList>
    </citation>
    <scope>IDENTIFICATION</scope>
</reference>
<accession>A0A8I6SDF0</accession>
<dbReference type="Proteomes" id="UP000494040">
    <property type="component" value="Unassembled WGS sequence"/>
</dbReference>
<evidence type="ECO:0000256" key="1">
    <source>
        <dbReference type="SAM" id="MobiDB-lite"/>
    </source>
</evidence>
<dbReference type="GeneID" id="106673790"/>
<dbReference type="RefSeq" id="XP_014261545.1">
    <property type="nucleotide sequence ID" value="XM_014406059.2"/>
</dbReference>
<keyword evidence="3" id="KW-1185">Reference proteome</keyword>
<evidence type="ECO:0000313" key="2">
    <source>
        <dbReference type="EnsemblMetazoa" id="XP_014261545.1"/>
    </source>
</evidence>
<evidence type="ECO:0000313" key="3">
    <source>
        <dbReference type="Proteomes" id="UP000494040"/>
    </source>
</evidence>
<name>A0A8I6SDF0_CIMLE</name>
<dbReference type="AlphaFoldDB" id="A0A8I6SDF0"/>